<dbReference type="Gene3D" id="3.50.50.60">
    <property type="entry name" value="FAD/NAD(P)-binding domain"/>
    <property type="match status" value="1"/>
</dbReference>
<name>A0A5C8PPC0_9HYPH</name>
<gene>
    <name evidence="11" type="ORF">FHP25_10735</name>
</gene>
<evidence type="ECO:0000256" key="9">
    <source>
        <dbReference type="PIRSR" id="PIRSR601613-1"/>
    </source>
</evidence>
<dbReference type="GO" id="GO:0050361">
    <property type="term" value="F:tryptophan 2-monooxygenase activity"/>
    <property type="evidence" value="ECO:0007669"/>
    <property type="project" value="UniProtKB-EC"/>
</dbReference>
<dbReference type="AlphaFoldDB" id="A0A5C8PPC0"/>
<comment type="pathway">
    <text evidence="2">Plant hormone metabolism; auxin biosynthesis.</text>
</comment>
<dbReference type="GO" id="GO:0009851">
    <property type="term" value="P:auxin biosynthetic process"/>
    <property type="evidence" value="ECO:0007669"/>
    <property type="project" value="UniProtKB-KW"/>
</dbReference>
<evidence type="ECO:0000256" key="2">
    <source>
        <dbReference type="ARBA" id="ARBA00004814"/>
    </source>
</evidence>
<accession>A0A5C8PPC0</accession>
<sequence length="531" mass="56894">MSWGICTMARTPLFRALRRHWQAAATPADGLTRRRFLAGSARLATAGLVAGPVAACADVVASGPLTGEPVVIVGAGAAGLTAAYALGKAGVPAVVYEAAGRVGGRIWTLNGFNADGQFIELGAELVDTDHADLRRICAELGVGVQKFSEPPTDITGEIFHYRGQIYTGRQFEQGLRPFVQAVARARREIGGGASDLSVTYATPMNAAAYDRMTLAEFLDRQTDVEPWVREMVRIAYVGEMGSEADIQSALNLILLMNPPRPGLYGDSDEAWRIAGGSSSMIEALRDAVVRRAGGSADSVLRLRHELTAIRDDGRQLVLSFDHGGQAVTVPASRVVLALPFSVLRRVDGIATLGLDPVKKRSIAEYGYGTNTKLMSDFSSRVWRTASNRIPAYDGFLTTDAGHQNFWETSRDQKGGHGVLTNFLGGKAGADFSATAQRAPIRFLATLDPRLGPAFSGVQQFMNWSRYRFALGSYSSPRPGQYTAFFGVEARPELGGRLLFAGEHTSVAYSGFMNGAVESGLRAARQALGRVA</sequence>
<proteinExistence type="inferred from homology"/>
<dbReference type="Proteomes" id="UP000321638">
    <property type="component" value="Unassembled WGS sequence"/>
</dbReference>
<dbReference type="PANTHER" id="PTHR10742:SF410">
    <property type="entry name" value="LYSINE-SPECIFIC HISTONE DEMETHYLASE 2"/>
    <property type="match status" value="1"/>
</dbReference>
<dbReference type="InterPro" id="IPR006311">
    <property type="entry name" value="TAT_signal"/>
</dbReference>
<dbReference type="Pfam" id="PF01593">
    <property type="entry name" value="Amino_oxidase"/>
    <property type="match status" value="1"/>
</dbReference>
<dbReference type="OrthoDB" id="337830at2"/>
<dbReference type="Gene3D" id="3.90.660.10">
    <property type="match status" value="1"/>
</dbReference>
<comment type="cofactor">
    <cofactor evidence="1">
        <name>FAD</name>
        <dbReference type="ChEBI" id="CHEBI:57692"/>
    </cofactor>
</comment>
<comment type="catalytic activity">
    <reaction evidence="8">
        <text>L-tryptophan + O2 = indole-3-acetamide + CO2 + H2O</text>
        <dbReference type="Rhea" id="RHEA:16165"/>
        <dbReference type="ChEBI" id="CHEBI:15377"/>
        <dbReference type="ChEBI" id="CHEBI:15379"/>
        <dbReference type="ChEBI" id="CHEBI:16031"/>
        <dbReference type="ChEBI" id="CHEBI:16526"/>
        <dbReference type="ChEBI" id="CHEBI:57912"/>
        <dbReference type="EC" id="1.13.12.3"/>
    </reaction>
</comment>
<dbReference type="InterPro" id="IPR036188">
    <property type="entry name" value="FAD/NAD-bd_sf"/>
</dbReference>
<dbReference type="SUPFAM" id="SSF54373">
    <property type="entry name" value="FAD-linked reductases, C-terminal domain"/>
    <property type="match status" value="1"/>
</dbReference>
<evidence type="ECO:0000259" key="10">
    <source>
        <dbReference type="Pfam" id="PF01593"/>
    </source>
</evidence>
<dbReference type="SUPFAM" id="SSF51905">
    <property type="entry name" value="FAD/NAD(P)-binding domain"/>
    <property type="match status" value="1"/>
</dbReference>
<dbReference type="InterPro" id="IPR001613">
    <property type="entry name" value="Flavin_amine_oxidase"/>
</dbReference>
<feature type="binding site" evidence="9">
    <location>
        <position position="422"/>
    </location>
    <ligand>
        <name>substrate</name>
    </ligand>
</feature>
<comment type="similarity">
    <text evidence="3">Belongs to the tryptophan 2-monooxygenase family.</text>
</comment>
<evidence type="ECO:0000313" key="12">
    <source>
        <dbReference type="Proteomes" id="UP000321638"/>
    </source>
</evidence>
<organism evidence="11 12">
    <name type="scientific">Vineibacter terrae</name>
    <dbReference type="NCBI Taxonomy" id="2586908"/>
    <lineage>
        <taxon>Bacteria</taxon>
        <taxon>Pseudomonadati</taxon>
        <taxon>Pseudomonadota</taxon>
        <taxon>Alphaproteobacteria</taxon>
        <taxon>Hyphomicrobiales</taxon>
        <taxon>Vineibacter</taxon>
    </lineage>
</organism>
<dbReference type="InterPro" id="IPR050281">
    <property type="entry name" value="Flavin_monoamine_oxidase"/>
</dbReference>
<evidence type="ECO:0000256" key="7">
    <source>
        <dbReference type="ARBA" id="ARBA00023070"/>
    </source>
</evidence>
<evidence type="ECO:0000256" key="1">
    <source>
        <dbReference type="ARBA" id="ARBA00001974"/>
    </source>
</evidence>
<evidence type="ECO:0000256" key="3">
    <source>
        <dbReference type="ARBA" id="ARBA00005833"/>
    </source>
</evidence>
<evidence type="ECO:0000256" key="6">
    <source>
        <dbReference type="ARBA" id="ARBA00023002"/>
    </source>
</evidence>
<evidence type="ECO:0000313" key="11">
    <source>
        <dbReference type="EMBL" id="TXL76676.1"/>
    </source>
</evidence>
<dbReference type="PANTHER" id="PTHR10742">
    <property type="entry name" value="FLAVIN MONOAMINE OXIDASE"/>
    <property type="match status" value="1"/>
</dbReference>
<keyword evidence="7" id="KW-0073">Auxin biosynthesis</keyword>
<dbReference type="EMBL" id="VDUZ01000010">
    <property type="protein sequence ID" value="TXL76676.1"/>
    <property type="molecule type" value="Genomic_DNA"/>
</dbReference>
<evidence type="ECO:0000256" key="5">
    <source>
        <dbReference type="ARBA" id="ARBA00017871"/>
    </source>
</evidence>
<keyword evidence="12" id="KW-1185">Reference proteome</keyword>
<comment type="caution">
    <text evidence="11">The sequence shown here is derived from an EMBL/GenBank/DDBJ whole genome shotgun (WGS) entry which is preliminary data.</text>
</comment>
<protein>
    <recommendedName>
        <fullName evidence="5">Tryptophan 2-monooxygenase</fullName>
        <ecNumber evidence="4">1.13.12.3</ecNumber>
    </recommendedName>
</protein>
<evidence type="ECO:0000256" key="4">
    <source>
        <dbReference type="ARBA" id="ARBA00012535"/>
    </source>
</evidence>
<dbReference type="PROSITE" id="PS51318">
    <property type="entry name" value="TAT"/>
    <property type="match status" value="1"/>
</dbReference>
<keyword evidence="6" id="KW-0560">Oxidoreductase</keyword>
<dbReference type="InterPro" id="IPR002937">
    <property type="entry name" value="Amino_oxidase"/>
</dbReference>
<feature type="domain" description="Amine oxidase" evidence="10">
    <location>
        <begin position="78"/>
        <end position="526"/>
    </location>
</feature>
<feature type="binding site" evidence="9">
    <location>
        <begin position="97"/>
        <end position="98"/>
    </location>
    <ligand>
        <name>FAD</name>
        <dbReference type="ChEBI" id="CHEBI:57692"/>
    </ligand>
</feature>
<dbReference type="Gene3D" id="1.10.405.10">
    <property type="entry name" value="Guanine Nucleotide Dissociation Inhibitor, domain 1"/>
    <property type="match status" value="1"/>
</dbReference>
<evidence type="ECO:0000256" key="8">
    <source>
        <dbReference type="ARBA" id="ARBA00047321"/>
    </source>
</evidence>
<dbReference type="PRINTS" id="PR00757">
    <property type="entry name" value="AMINEOXDASEF"/>
</dbReference>
<dbReference type="EC" id="1.13.12.3" evidence="4"/>
<reference evidence="11 12" key="1">
    <citation type="submission" date="2019-06" db="EMBL/GenBank/DDBJ databases">
        <title>New taxonomy in bacterial strain CC-CFT640, isolated from vineyard.</title>
        <authorList>
            <person name="Lin S.-Y."/>
            <person name="Tsai C.-F."/>
            <person name="Young C.-C."/>
        </authorList>
    </citation>
    <scope>NUCLEOTIDE SEQUENCE [LARGE SCALE GENOMIC DNA]</scope>
    <source>
        <strain evidence="11 12">CC-CFT640</strain>
    </source>
</reference>